<dbReference type="KEGG" id="snh:120041231"/>
<name>A0A8U0QCY0_SALNM</name>
<keyword evidence="1" id="KW-0175">Coiled coil</keyword>
<dbReference type="AlphaFoldDB" id="A0A8U0QCY0"/>
<feature type="compositionally biased region" description="Basic and acidic residues" evidence="2">
    <location>
        <begin position="1"/>
        <end position="15"/>
    </location>
</feature>
<dbReference type="RefSeq" id="XP_038842096.1">
    <property type="nucleotide sequence ID" value="XM_038986168.1"/>
</dbReference>
<evidence type="ECO:0000256" key="2">
    <source>
        <dbReference type="SAM" id="MobiDB-lite"/>
    </source>
</evidence>
<keyword evidence="4" id="KW-1185">Reference proteome</keyword>
<feature type="domain" description="PiggyBac transposable element-derived protein" evidence="3">
    <location>
        <begin position="95"/>
        <end position="333"/>
    </location>
</feature>
<dbReference type="GeneID" id="120041231"/>
<reference evidence="5" key="1">
    <citation type="submission" date="2025-08" db="UniProtKB">
        <authorList>
            <consortium name="RefSeq"/>
        </authorList>
    </citation>
    <scope>IDENTIFICATION</scope>
    <source>
        <tissue evidence="5">White muscle</tissue>
    </source>
</reference>
<dbReference type="Proteomes" id="UP000808372">
    <property type="component" value="Unplaced"/>
</dbReference>
<dbReference type="PANTHER" id="PTHR46599">
    <property type="entry name" value="PIGGYBAC TRANSPOSABLE ELEMENT-DERIVED PROTEIN 4"/>
    <property type="match status" value="1"/>
</dbReference>
<evidence type="ECO:0000313" key="5">
    <source>
        <dbReference type="RefSeq" id="XP_038842096.1"/>
    </source>
</evidence>
<feature type="coiled-coil region" evidence="1">
    <location>
        <begin position="531"/>
        <end position="575"/>
    </location>
</feature>
<protein>
    <submittedName>
        <fullName evidence="5">PiggyBac transposable element-derived protein 4-like</fullName>
    </submittedName>
</protein>
<feature type="compositionally biased region" description="Polar residues" evidence="2">
    <location>
        <begin position="24"/>
        <end position="37"/>
    </location>
</feature>
<feature type="domain" description="PiggyBac transposable element-derived protein" evidence="3">
    <location>
        <begin position="334"/>
        <end position="419"/>
    </location>
</feature>
<gene>
    <name evidence="5" type="primary">LOC120041231</name>
</gene>
<dbReference type="PANTHER" id="PTHR46599:SF3">
    <property type="entry name" value="PIGGYBAC TRANSPOSABLE ELEMENT-DERIVED PROTEIN 4"/>
    <property type="match status" value="1"/>
</dbReference>
<dbReference type="InterPro" id="IPR029526">
    <property type="entry name" value="PGBD"/>
</dbReference>
<proteinExistence type="predicted"/>
<sequence length="591" mass="67364">MFLEGKDPLLDHGTDSDWEPPAPTCSSSWTPAVSGPSTGVKAPTKKRKRGSVPPANKGTEGRWHTVLEDDVEPPQPTFRPKRKPGPQVNSTTIYSPLQLFQLFFTQSVVDSLVSNTNKYGKKKQAGKKVAWKPISMSDFFCYLSLVIYMGMVKLKSLTDYWKTSSLDQLPFPMTVMSCKRFLVLSQALHISDPKVDEENDKKRGTATFDRLCKIKPLYSSIVEACKTYFQPAQNVSIDERMVASKARIGLKQYMRNKPTKWGYKLFVLADSVCAYTCNVFVYEGRNSFATGKGLGYDSVMELLDFQLLGKGYKLFVDNFYTSPTLFADLRKREWMDTREVVMCTTIHKSFSGDHVVRHVKDGAGVWTTKNVPIPTAVKDYNKSMGGVDLSDALIGYYNVLHKTMKWYKTFFYHFIDIAVRHEQEAGEFKAQVERTRELASKAEKDKLLLAEELCVRTDKLEDLANTYNKERKQTLDQVRIRKEQLVLAKTKYDEVHAKLDESDELARNRGEQLDALQTVVNETPQSNNVLFQKLQTKDDQLMNTMTKLEDKTAELIEVADLMKDEKNQVRKLENVTSKQKDIASLDLSLHT</sequence>
<evidence type="ECO:0000313" key="4">
    <source>
        <dbReference type="Proteomes" id="UP000808372"/>
    </source>
</evidence>
<evidence type="ECO:0000256" key="1">
    <source>
        <dbReference type="SAM" id="Coils"/>
    </source>
</evidence>
<accession>A0A8U0QCY0</accession>
<dbReference type="Pfam" id="PF13843">
    <property type="entry name" value="DDE_Tnp_1_7"/>
    <property type="match status" value="2"/>
</dbReference>
<feature type="region of interest" description="Disordered" evidence="2">
    <location>
        <begin position="1"/>
        <end position="88"/>
    </location>
</feature>
<evidence type="ECO:0000259" key="3">
    <source>
        <dbReference type="Pfam" id="PF13843"/>
    </source>
</evidence>
<organism evidence="4 5">
    <name type="scientific">Salvelinus namaycush</name>
    <name type="common">Lake trout</name>
    <name type="synonym">Salmo namaycush</name>
    <dbReference type="NCBI Taxonomy" id="8040"/>
    <lineage>
        <taxon>Eukaryota</taxon>
        <taxon>Metazoa</taxon>
        <taxon>Chordata</taxon>
        <taxon>Craniata</taxon>
        <taxon>Vertebrata</taxon>
        <taxon>Euteleostomi</taxon>
        <taxon>Actinopterygii</taxon>
        <taxon>Neopterygii</taxon>
        <taxon>Teleostei</taxon>
        <taxon>Protacanthopterygii</taxon>
        <taxon>Salmoniformes</taxon>
        <taxon>Salmonidae</taxon>
        <taxon>Salmoninae</taxon>
        <taxon>Salvelinus</taxon>
    </lineage>
</organism>